<feature type="domain" description="PiggyBac transposable element-derived protein" evidence="2">
    <location>
        <begin position="164"/>
        <end position="203"/>
    </location>
</feature>
<comment type="caution">
    <text evidence="3">The sequence shown here is derived from an EMBL/GenBank/DDBJ whole genome shotgun (WGS) entry which is preliminary data.</text>
</comment>
<dbReference type="GO" id="GO:0043565">
    <property type="term" value="F:sequence-specific DNA binding"/>
    <property type="evidence" value="ECO:0007669"/>
    <property type="project" value="TreeGrafter"/>
</dbReference>
<proteinExistence type="predicted"/>
<evidence type="ECO:0000313" key="3">
    <source>
        <dbReference type="EMBL" id="KAF2882924.1"/>
    </source>
</evidence>
<dbReference type="InterPro" id="IPR029526">
    <property type="entry name" value="PGBD"/>
</dbReference>
<dbReference type="PANTHER" id="PTHR47055:SF3">
    <property type="entry name" value="PHORBOL-ESTER_DAG-TYPE DOMAIN-CONTAINING PROTEIN"/>
    <property type="match status" value="1"/>
</dbReference>
<dbReference type="Proteomes" id="UP000801492">
    <property type="component" value="Unassembled WGS sequence"/>
</dbReference>
<dbReference type="PANTHER" id="PTHR47055">
    <property type="entry name" value="DDE_TNP_1_7 DOMAIN-CONTAINING PROTEIN"/>
    <property type="match status" value="1"/>
</dbReference>
<dbReference type="AlphaFoldDB" id="A0A8K0C947"/>
<dbReference type="EMBL" id="VTPC01090580">
    <property type="protein sequence ID" value="KAF2882924.1"/>
    <property type="molecule type" value="Genomic_DNA"/>
</dbReference>
<keyword evidence="4" id="KW-1185">Reference proteome</keyword>
<organism evidence="3 4">
    <name type="scientific">Ignelater luminosus</name>
    <name type="common">Cucubano</name>
    <name type="synonym">Pyrophorus luminosus</name>
    <dbReference type="NCBI Taxonomy" id="2038154"/>
    <lineage>
        <taxon>Eukaryota</taxon>
        <taxon>Metazoa</taxon>
        <taxon>Ecdysozoa</taxon>
        <taxon>Arthropoda</taxon>
        <taxon>Hexapoda</taxon>
        <taxon>Insecta</taxon>
        <taxon>Pterygota</taxon>
        <taxon>Neoptera</taxon>
        <taxon>Endopterygota</taxon>
        <taxon>Coleoptera</taxon>
        <taxon>Polyphaga</taxon>
        <taxon>Elateriformia</taxon>
        <taxon>Elateroidea</taxon>
        <taxon>Elateridae</taxon>
        <taxon>Agrypninae</taxon>
        <taxon>Pyrophorini</taxon>
        <taxon>Ignelater</taxon>
    </lineage>
</organism>
<name>A0A8K0C947_IGNLU</name>
<gene>
    <name evidence="3" type="ORF">ILUMI_23247</name>
</gene>
<evidence type="ECO:0000256" key="1">
    <source>
        <dbReference type="SAM" id="MobiDB-lite"/>
    </source>
</evidence>
<sequence>MHITVALSEFKKRRIEPPEVNVNSDKDSADEDEAGLMDNLSVRQLTAGAEVVARLVPDNYLQEEDDKIEEVACEERPPTKNPKSNASSVTWVKRDITEEHSIFPELDYTNFRDKTLTEIFALFKNFSDPKITVEELRIFFAILYMSGYNTVPSKRSYWENASDVPEQNLNFDECIVAYYGRHSCKQFIRGKPIRFGYKIWCLSAAPLVQMLDEFDEPKKALPFRFYFDNLFTGILLLTHLKQLDYGARGTIRENWISKQCSLTESKKMKKYQGETYEFRKNTDGVLLARWKDNSVVTVASTCYCAEPPVNVSRKPKGSEKSTIAKLYEVVVYHEVSEIGVTVASSVFVQTKDKGASDFFKPSEDGFESSAHATSRPKSSSLPASKFGGDKRASSRKLKAAAGKKPKVAKSNERIYGYNPIGEWISFQEPEICLLVERITVLVYRDILE</sequence>
<evidence type="ECO:0000259" key="2">
    <source>
        <dbReference type="Pfam" id="PF13843"/>
    </source>
</evidence>
<evidence type="ECO:0000313" key="4">
    <source>
        <dbReference type="Proteomes" id="UP000801492"/>
    </source>
</evidence>
<reference evidence="3" key="1">
    <citation type="submission" date="2019-08" db="EMBL/GenBank/DDBJ databases">
        <title>The genome of the North American firefly Photinus pyralis.</title>
        <authorList>
            <consortium name="Photinus pyralis genome working group"/>
            <person name="Fallon T.R."/>
            <person name="Sander Lower S.E."/>
            <person name="Weng J.-K."/>
        </authorList>
    </citation>
    <scope>NUCLEOTIDE SEQUENCE</scope>
    <source>
        <strain evidence="3">TRF0915ILg1</strain>
        <tissue evidence="3">Whole body</tissue>
    </source>
</reference>
<dbReference type="Pfam" id="PF13843">
    <property type="entry name" value="DDE_Tnp_1_7"/>
    <property type="match status" value="1"/>
</dbReference>
<feature type="region of interest" description="Disordered" evidence="1">
    <location>
        <begin position="366"/>
        <end position="392"/>
    </location>
</feature>
<dbReference type="InterPro" id="IPR052638">
    <property type="entry name" value="PiggyBac_TE-derived"/>
</dbReference>
<feature type="compositionally biased region" description="Polar residues" evidence="1">
    <location>
        <begin position="370"/>
        <end position="382"/>
    </location>
</feature>
<accession>A0A8K0C947</accession>
<protein>
    <recommendedName>
        <fullName evidence="2">PiggyBac transposable element-derived protein domain-containing protein</fullName>
    </recommendedName>
</protein>